<gene>
    <name evidence="11" type="primary">RHBDD1</name>
    <name evidence="11" type="ORF">OS493_010489</name>
</gene>
<dbReference type="Pfam" id="PF01694">
    <property type="entry name" value="Rhomboid"/>
    <property type="match status" value="1"/>
</dbReference>
<feature type="transmembrane region" description="Helical" evidence="9">
    <location>
        <begin position="50"/>
        <end position="74"/>
    </location>
</feature>
<dbReference type="Proteomes" id="UP001163046">
    <property type="component" value="Unassembled WGS sequence"/>
</dbReference>
<keyword evidence="7 9" id="KW-0472">Membrane</keyword>
<dbReference type="Gene3D" id="1.20.1540.10">
    <property type="entry name" value="Rhomboid-like"/>
    <property type="match status" value="1"/>
</dbReference>
<evidence type="ECO:0000256" key="3">
    <source>
        <dbReference type="ARBA" id="ARBA00022670"/>
    </source>
</evidence>
<evidence type="ECO:0000259" key="10">
    <source>
        <dbReference type="Pfam" id="PF01694"/>
    </source>
</evidence>
<dbReference type="AlphaFoldDB" id="A0A9X0A783"/>
<comment type="similarity">
    <text evidence="2">Belongs to the peptidase S54 family.</text>
</comment>
<evidence type="ECO:0000256" key="2">
    <source>
        <dbReference type="ARBA" id="ARBA00009045"/>
    </source>
</evidence>
<keyword evidence="4 9" id="KW-0812">Transmembrane</keyword>
<evidence type="ECO:0000256" key="7">
    <source>
        <dbReference type="ARBA" id="ARBA00023136"/>
    </source>
</evidence>
<comment type="subcellular location">
    <subcellularLocation>
        <location evidence="1">Membrane</location>
        <topology evidence="1">Multi-pass membrane protein</topology>
    </subcellularLocation>
</comment>
<dbReference type="GO" id="GO:0006508">
    <property type="term" value="P:proteolysis"/>
    <property type="evidence" value="ECO:0007669"/>
    <property type="project" value="UniProtKB-KW"/>
</dbReference>
<dbReference type="GO" id="GO:0016020">
    <property type="term" value="C:membrane"/>
    <property type="evidence" value="ECO:0007669"/>
    <property type="project" value="UniProtKB-SubCell"/>
</dbReference>
<evidence type="ECO:0000256" key="5">
    <source>
        <dbReference type="ARBA" id="ARBA00022801"/>
    </source>
</evidence>
<feature type="compositionally biased region" description="Pro residues" evidence="8">
    <location>
        <begin position="260"/>
        <end position="281"/>
    </location>
</feature>
<feature type="transmembrane region" description="Helical" evidence="9">
    <location>
        <begin position="94"/>
        <end position="123"/>
    </location>
</feature>
<protein>
    <submittedName>
        <fullName evidence="11">Rhomboid- protein 4</fullName>
    </submittedName>
</protein>
<dbReference type="SUPFAM" id="SSF144091">
    <property type="entry name" value="Rhomboid-like"/>
    <property type="match status" value="1"/>
</dbReference>
<organism evidence="11 12">
    <name type="scientific">Desmophyllum pertusum</name>
    <dbReference type="NCBI Taxonomy" id="174260"/>
    <lineage>
        <taxon>Eukaryota</taxon>
        <taxon>Metazoa</taxon>
        <taxon>Cnidaria</taxon>
        <taxon>Anthozoa</taxon>
        <taxon>Hexacorallia</taxon>
        <taxon>Scleractinia</taxon>
        <taxon>Caryophylliina</taxon>
        <taxon>Caryophylliidae</taxon>
        <taxon>Desmophyllum</taxon>
    </lineage>
</organism>
<feature type="compositionally biased region" description="Basic and acidic residues" evidence="8">
    <location>
        <begin position="300"/>
        <end position="314"/>
    </location>
</feature>
<dbReference type="OrthoDB" id="10257275at2759"/>
<feature type="transmembrane region" description="Helical" evidence="9">
    <location>
        <begin position="20"/>
        <end position="38"/>
    </location>
</feature>
<feature type="region of interest" description="Disordered" evidence="8">
    <location>
        <begin position="142"/>
        <end position="175"/>
    </location>
</feature>
<dbReference type="InterPro" id="IPR022764">
    <property type="entry name" value="Peptidase_S54_rhomboid_dom"/>
</dbReference>
<feature type="compositionally biased region" description="Polar residues" evidence="8">
    <location>
        <begin position="219"/>
        <end position="230"/>
    </location>
</feature>
<evidence type="ECO:0000313" key="11">
    <source>
        <dbReference type="EMBL" id="KAJ7392829.1"/>
    </source>
</evidence>
<evidence type="ECO:0000256" key="4">
    <source>
        <dbReference type="ARBA" id="ARBA00022692"/>
    </source>
</evidence>
<dbReference type="PANTHER" id="PTHR43066">
    <property type="entry name" value="RHOMBOID-RELATED PROTEIN"/>
    <property type="match status" value="1"/>
</dbReference>
<evidence type="ECO:0000313" key="12">
    <source>
        <dbReference type="Proteomes" id="UP001163046"/>
    </source>
</evidence>
<keyword evidence="5" id="KW-0378">Hydrolase</keyword>
<keyword evidence="6 9" id="KW-1133">Transmembrane helix</keyword>
<reference evidence="11" key="1">
    <citation type="submission" date="2023-01" db="EMBL/GenBank/DDBJ databases">
        <title>Genome assembly of the deep-sea coral Lophelia pertusa.</title>
        <authorList>
            <person name="Herrera S."/>
            <person name="Cordes E."/>
        </authorList>
    </citation>
    <scope>NUCLEOTIDE SEQUENCE</scope>
    <source>
        <strain evidence="11">USNM1676648</strain>
        <tissue evidence="11">Polyp</tissue>
    </source>
</reference>
<keyword evidence="3" id="KW-0645">Protease</keyword>
<feature type="region of interest" description="Disordered" evidence="8">
    <location>
        <begin position="211"/>
        <end position="319"/>
    </location>
</feature>
<feature type="domain" description="Peptidase S54 rhomboid" evidence="10">
    <location>
        <begin position="1"/>
        <end position="123"/>
    </location>
</feature>
<dbReference type="PANTHER" id="PTHR43066:SF1">
    <property type="entry name" value="RHOMBOID PROTEIN 2"/>
    <property type="match status" value="1"/>
</dbReference>
<dbReference type="GO" id="GO:0004252">
    <property type="term" value="F:serine-type endopeptidase activity"/>
    <property type="evidence" value="ECO:0007669"/>
    <property type="project" value="InterPro"/>
</dbReference>
<dbReference type="EMBL" id="MU825400">
    <property type="protein sequence ID" value="KAJ7392829.1"/>
    <property type="molecule type" value="Genomic_DNA"/>
</dbReference>
<keyword evidence="12" id="KW-1185">Reference proteome</keyword>
<evidence type="ECO:0000256" key="8">
    <source>
        <dbReference type="SAM" id="MobiDB-lite"/>
    </source>
</evidence>
<name>A0A9X0A783_9CNID</name>
<accession>A0A9X0A783</accession>
<comment type="caution">
    <text evidence="11">The sequence shown here is derived from an EMBL/GenBank/DDBJ whole genome shotgun (WGS) entry which is preliminary data.</text>
</comment>
<evidence type="ECO:0000256" key="1">
    <source>
        <dbReference type="ARBA" id="ARBA00004141"/>
    </source>
</evidence>
<proteinExistence type="inferred from homology"/>
<evidence type="ECO:0000256" key="6">
    <source>
        <dbReference type="ARBA" id="ARBA00022989"/>
    </source>
</evidence>
<sequence length="347" mass="37640">MASFVWKGMSLEGRMGSSKFLYILAVFTALTNAVLVALDIALANITGDYSYIYTCAAGFSGVIFALKVLTTYNLPSGVSMVMGMFPVPMRWACWVELIVIQFLVPNASFTGHLAGILVGMMYVKGPLKYIMDKVSGAGSGVTRRTGGQSYTYHAGTAGGGQRHNGQPPNDSEDEELRQAIRTSLRETHINGPPPPDDYDPGIQSAIRESLDNAGGEPSRWSNNQGSQRRGPSSVPPPYPPRNEGLYNSRSTTPAGGATSRPPPYPSQGAPPYPSQEAPPYPSQGDSLYPRLHDPPSSTDGHFHDPHRTPHRGRDYIPQYRSPLLPSGTCHEWIPWELVAIPHGKPHA</sequence>
<dbReference type="InterPro" id="IPR035952">
    <property type="entry name" value="Rhomboid-like_sf"/>
</dbReference>
<evidence type="ECO:0000256" key="9">
    <source>
        <dbReference type="SAM" id="Phobius"/>
    </source>
</evidence>